<organism evidence="1 2">
    <name type="scientific">Apiospora marii</name>
    <dbReference type="NCBI Taxonomy" id="335849"/>
    <lineage>
        <taxon>Eukaryota</taxon>
        <taxon>Fungi</taxon>
        <taxon>Dikarya</taxon>
        <taxon>Ascomycota</taxon>
        <taxon>Pezizomycotina</taxon>
        <taxon>Sordariomycetes</taxon>
        <taxon>Xylariomycetidae</taxon>
        <taxon>Amphisphaeriales</taxon>
        <taxon>Apiosporaceae</taxon>
        <taxon>Apiospora</taxon>
    </lineage>
</organism>
<proteinExistence type="predicted"/>
<evidence type="ECO:0000313" key="2">
    <source>
        <dbReference type="Proteomes" id="UP001396898"/>
    </source>
</evidence>
<dbReference type="EMBL" id="JAQQWI010000007">
    <property type="protein sequence ID" value="KAK8026330.1"/>
    <property type="molecule type" value="Genomic_DNA"/>
</dbReference>
<name>A0ABR1S374_9PEZI</name>
<gene>
    <name evidence="1" type="ORF">PG991_003386</name>
</gene>
<dbReference type="Proteomes" id="UP001396898">
    <property type="component" value="Unassembled WGS sequence"/>
</dbReference>
<reference evidence="1 2" key="1">
    <citation type="submission" date="2023-01" db="EMBL/GenBank/DDBJ databases">
        <title>Analysis of 21 Apiospora genomes using comparative genomics revels a genus with tremendous synthesis potential of carbohydrate active enzymes and secondary metabolites.</title>
        <authorList>
            <person name="Sorensen T."/>
        </authorList>
    </citation>
    <scope>NUCLEOTIDE SEQUENCE [LARGE SCALE GENOMIC DNA]</scope>
    <source>
        <strain evidence="1 2">CBS 20057</strain>
    </source>
</reference>
<comment type="caution">
    <text evidence="1">The sequence shown here is derived from an EMBL/GenBank/DDBJ whole genome shotgun (WGS) entry which is preliminary data.</text>
</comment>
<protein>
    <submittedName>
        <fullName evidence="1">Uncharacterized protein</fullName>
    </submittedName>
</protein>
<accession>A0ABR1S374</accession>
<evidence type="ECO:0000313" key="1">
    <source>
        <dbReference type="EMBL" id="KAK8026330.1"/>
    </source>
</evidence>
<keyword evidence="2" id="KW-1185">Reference proteome</keyword>
<sequence>MPAEEDIRHAFYPGAALPTTVLDKTVVRDGHAGHNRLGFHRSSNAGSYGGCGFYQRRYPGAPLHTPAGRLARPDLAFQVHRRAALPPLAPWAIEDMEVTAKETLQNTNAQMISDHIDYYVHGTGDQLLSMTYAMAFYQSQSSQVRSPCSQHETFFYVEDIQVQAERRVLFDVLRLWVASRRLSKPQHVVGEETLGMTPQLLDPTRHDYGQIPVPPVISAQM</sequence>